<dbReference type="RefSeq" id="WP_211869147.1">
    <property type="nucleotide sequence ID" value="NZ_JAAEDI010000012.1"/>
</dbReference>
<keyword evidence="3" id="KW-1185">Reference proteome</keyword>
<feature type="chain" id="PRO_5046151011" description="Lipoprotein" evidence="1">
    <location>
        <begin position="28"/>
        <end position="145"/>
    </location>
</feature>
<evidence type="ECO:0008006" key="4">
    <source>
        <dbReference type="Google" id="ProtNLM"/>
    </source>
</evidence>
<dbReference type="EMBL" id="JAAEDI010000012">
    <property type="protein sequence ID" value="MBR0650480.1"/>
    <property type="molecule type" value="Genomic_DNA"/>
</dbReference>
<organism evidence="2 3">
    <name type="scientific">Neoroseomonas terrae</name>
    <dbReference type="NCBI Taxonomy" id="424799"/>
    <lineage>
        <taxon>Bacteria</taxon>
        <taxon>Pseudomonadati</taxon>
        <taxon>Pseudomonadota</taxon>
        <taxon>Alphaproteobacteria</taxon>
        <taxon>Acetobacterales</taxon>
        <taxon>Acetobacteraceae</taxon>
        <taxon>Neoroseomonas</taxon>
    </lineage>
</organism>
<comment type="caution">
    <text evidence="2">The sequence shown here is derived from an EMBL/GenBank/DDBJ whole genome shotgun (WGS) entry which is preliminary data.</text>
</comment>
<proteinExistence type="predicted"/>
<dbReference type="Proteomes" id="UP000698752">
    <property type="component" value="Unassembled WGS sequence"/>
</dbReference>
<name>A0ABS5EHP0_9PROT</name>
<evidence type="ECO:0000313" key="3">
    <source>
        <dbReference type="Proteomes" id="UP000698752"/>
    </source>
</evidence>
<reference evidence="3" key="1">
    <citation type="journal article" date="2021" name="Syst. Appl. Microbiol.">
        <title>Roseomonas hellenica sp. nov., isolated from roots of wild-growing Alkanna tinctoria.</title>
        <authorList>
            <person name="Rat A."/>
            <person name="Naranjo H.D."/>
            <person name="Lebbe L."/>
            <person name="Cnockaert M."/>
            <person name="Krigas N."/>
            <person name="Grigoriadou K."/>
            <person name="Maloupa E."/>
            <person name="Willems A."/>
        </authorList>
    </citation>
    <scope>NUCLEOTIDE SEQUENCE [LARGE SCALE GENOMIC DNA]</scope>
    <source>
        <strain evidence="3">LMG 31159</strain>
    </source>
</reference>
<gene>
    <name evidence="2" type="ORF">GXW78_12465</name>
</gene>
<evidence type="ECO:0000256" key="1">
    <source>
        <dbReference type="SAM" id="SignalP"/>
    </source>
</evidence>
<evidence type="ECO:0000313" key="2">
    <source>
        <dbReference type="EMBL" id="MBR0650480.1"/>
    </source>
</evidence>
<sequence length="145" mass="15235">MRRIALAGVAMLAVAACTQTAPGVSRAAEQTVVVPGAIPGTSQQAVVSGEMNTLRVPVQGNTAPRHDLYIRVNGQPAVQGTLVTYGATTLQGYAGTMPVTAVCQSRELAKADRQFDCNITLNNRQTVPMSFRATPTGPQQPVDRS</sequence>
<protein>
    <recommendedName>
        <fullName evidence="4">Lipoprotein</fullName>
    </recommendedName>
</protein>
<accession>A0ABS5EHP0</accession>
<keyword evidence="1" id="KW-0732">Signal</keyword>
<dbReference type="PROSITE" id="PS51257">
    <property type="entry name" value="PROKAR_LIPOPROTEIN"/>
    <property type="match status" value="1"/>
</dbReference>
<feature type="signal peptide" evidence="1">
    <location>
        <begin position="1"/>
        <end position="27"/>
    </location>
</feature>